<evidence type="ECO:0000313" key="2">
    <source>
        <dbReference type="Proteomes" id="UP000249495"/>
    </source>
</evidence>
<dbReference type="KEGG" id="sfer:NCTC12278_01169"/>
<sequence>MSTTIRSHQETAQTYATQLATACQTLTGISAASQDTQTTLQGNGRAHHVMTEAQTLATNISSSVSTTASNLHSVASEFEAVDQAEADRFRS</sequence>
<proteinExistence type="predicted"/>
<protein>
    <submittedName>
        <fullName evidence="1">Type VII secretion effector</fullName>
    </submittedName>
</protein>
<dbReference type="RefSeq" id="WP_018030020.1">
    <property type="nucleotide sequence ID" value="NZ_LS483343.1"/>
</dbReference>
<keyword evidence="2" id="KW-1185">Reference proteome</keyword>
<dbReference type="OrthoDB" id="2185308at2"/>
<accession>A0A2X3W4X4</accession>
<dbReference type="STRING" id="1123303.GCA_000372425_00692"/>
<dbReference type="Proteomes" id="UP000249495">
    <property type="component" value="Chromosome 1"/>
</dbReference>
<dbReference type="EMBL" id="LS483343">
    <property type="protein sequence ID" value="SQF40597.1"/>
    <property type="molecule type" value="Genomic_DNA"/>
</dbReference>
<name>A0A2X3W4X4_9STRE</name>
<gene>
    <name evidence="1" type="ORF">NCTC12278_01169</name>
</gene>
<reference evidence="1 2" key="1">
    <citation type="submission" date="2018-06" db="EMBL/GenBank/DDBJ databases">
        <authorList>
            <consortium name="Pathogen Informatics"/>
            <person name="Doyle S."/>
        </authorList>
    </citation>
    <scope>NUCLEOTIDE SEQUENCE [LARGE SCALE GENOMIC DNA]</scope>
    <source>
        <strain evidence="1 2">NCTC12278</strain>
    </source>
</reference>
<dbReference type="NCBIfam" id="TIGR04197">
    <property type="entry name" value="T7SS_SACOL2603"/>
    <property type="match status" value="1"/>
</dbReference>
<dbReference type="InterPro" id="IPR021477">
    <property type="entry name" value="TVIIS_effector_SACOL2603_fam"/>
</dbReference>
<dbReference type="PROSITE" id="PS51257">
    <property type="entry name" value="PROKAR_LIPOPROTEIN"/>
    <property type="match status" value="1"/>
</dbReference>
<dbReference type="AlphaFoldDB" id="A0A2X3W4X4"/>
<evidence type="ECO:0000313" key="1">
    <source>
        <dbReference type="EMBL" id="SQF40597.1"/>
    </source>
</evidence>
<organism evidence="1 2">
    <name type="scientific">Streptococcus ferus</name>
    <dbReference type="NCBI Taxonomy" id="1345"/>
    <lineage>
        <taxon>Bacteria</taxon>
        <taxon>Bacillati</taxon>
        <taxon>Bacillota</taxon>
        <taxon>Bacilli</taxon>
        <taxon>Lactobacillales</taxon>
        <taxon>Streptococcaceae</taxon>
        <taxon>Streptococcus</taxon>
    </lineage>
</organism>